<dbReference type="Gene3D" id="2.60.40.1120">
    <property type="entry name" value="Carboxypeptidase-like, regulatory domain"/>
    <property type="match status" value="1"/>
</dbReference>
<dbReference type="InterPro" id="IPR036942">
    <property type="entry name" value="Beta-barrel_TonB_sf"/>
</dbReference>
<evidence type="ECO:0000256" key="3">
    <source>
        <dbReference type="ARBA" id="ARBA00022452"/>
    </source>
</evidence>
<evidence type="ECO:0000313" key="13">
    <source>
        <dbReference type="EMBL" id="EEI94001.1"/>
    </source>
</evidence>
<feature type="signal peptide" evidence="10">
    <location>
        <begin position="1"/>
        <end position="20"/>
    </location>
</feature>
<dbReference type="InterPro" id="IPR008969">
    <property type="entry name" value="CarboxyPept-like_regulatory"/>
</dbReference>
<dbReference type="InterPro" id="IPR023997">
    <property type="entry name" value="TonB-dep_OMP_SusC/RagA_CS"/>
</dbReference>
<dbReference type="SUPFAM" id="SSF56935">
    <property type="entry name" value="Porins"/>
    <property type="match status" value="1"/>
</dbReference>
<sequence>MSKVLMLLTAFCLSIGVSFAQNRQLQGTIKAADSGQTLSGVSIKVLGTNVSTSSDSKGNFKINVPAQGGTLQFSYVGYTTQSVPFKTESTLNISLQTVTNALEEVTVNVGYGVVKKKDLTGAVASVSADVISKAPVASALEAIQGRLSGVNISSTEGSPDAEMTVRVRGGGSITGDNSPLYIVDGFPVTTIADIAPSDIESIDVLKDASSTAIYGSRGANGVIIVTTKTSKTGKFSVSYNAFGGVRNIANTLDVLQPLDYARWQYERALLTRSIDTYTKYFGNFQDIDLYDGVATNDWQDIVFGRTGNTFNQNVSLSGGSEKTKYSFSHNFIKDKAIMVSSGYNRQNINFKLNHKLHKRVSLDLGFRFSDMKIEGGGANEQNEKSSADSRLKAVMVYPGIPVQGLTDSEETDEGFNLFDPLTFIADNDQLQKRRSYNLNGSIGWEIVDNLRFKTDFTFDDGNNSNDRFYGKTTYYVRNTPEDKNQNLPAVILSKISRQSIRTANTLNYDFKSLLNKDHNLNVLLGQEYIFTKSNALTNTVHGFPSTFTFDQSRKLTAQGKPFSTENFFNANDILLSFFGRANYDFRGKYLLSATFRADGSSKFGPGNKWGYFPSVSGAWRISDEAFMDASKSWLNDLKLRLSYGTAGNNNIPTGQIDPTFTVTPTSWINGYSSFWSTSKIMSNPDLKWETTITRNLGLDFSLFNSRVTGTVEAYLNKTKDLLIDYPIAGVGYDSQYRNMGETQNKGVEVALNWAAVKSKDFDLNVSANISFNRNRVNSLGLLNAINWPSRWASTEIGSDYWVQPGAAVGQMYGYKSAGRYEVFDFTGYDAAKGIWTLKEGVATANDVIGTIRPGSMKLEDLNRDGKINENDKTIIGNANPKHTGGFSINTRYKNFDLTALFNWSFGNDIYNANKIEYTQTSKYHSRNMISIMEEGQRWTNLLPDGTISNDPAQLAAMNANTTLWSPLTKQFIFSDWAVEDGSFLRLGTLTLGYTFSNELLQKVKVKNLRIYGTGYNLFRITNYSGFDPEVSTRRQSALTPGVDYSAYPKSRLYVVGVNLSF</sequence>
<dbReference type="NCBIfam" id="TIGR04056">
    <property type="entry name" value="OMP_RagA_SusC"/>
    <property type="match status" value="1"/>
</dbReference>
<evidence type="ECO:0000256" key="7">
    <source>
        <dbReference type="ARBA" id="ARBA00023237"/>
    </source>
</evidence>
<proteinExistence type="inferred from homology"/>
<dbReference type="Proteomes" id="UP000006241">
    <property type="component" value="Unassembled WGS sequence"/>
</dbReference>
<evidence type="ECO:0000256" key="1">
    <source>
        <dbReference type="ARBA" id="ARBA00004571"/>
    </source>
</evidence>
<dbReference type="Gene3D" id="2.170.130.10">
    <property type="entry name" value="TonB-dependent receptor, plug domain"/>
    <property type="match status" value="1"/>
</dbReference>
<feature type="domain" description="TonB-dependent receptor-like beta-barrel" evidence="11">
    <location>
        <begin position="417"/>
        <end position="830"/>
    </location>
</feature>
<keyword evidence="5 9" id="KW-0798">TonB box</keyword>
<name>C2FSM7_SPHSI</name>
<reference evidence="13 14" key="1">
    <citation type="submission" date="2009-01" db="EMBL/GenBank/DDBJ databases">
        <authorList>
            <person name="Qin X."/>
            <person name="Bachman B."/>
            <person name="Battles P."/>
            <person name="Bell A."/>
            <person name="Bess C."/>
            <person name="Bickham C."/>
            <person name="Chaboub L."/>
            <person name="Chen D."/>
            <person name="Coyle M."/>
            <person name="Deiros D.R."/>
            <person name="Dinh H."/>
            <person name="Forbes L."/>
            <person name="Fowler G."/>
            <person name="Francisco L."/>
            <person name="Fu Q."/>
            <person name="Gubbala S."/>
            <person name="Hale W."/>
            <person name="Han Y."/>
            <person name="Hemphill L."/>
            <person name="Highlander S.K."/>
            <person name="Hirani K."/>
            <person name="Hogues M."/>
            <person name="Jackson L."/>
            <person name="Jakkamsetti A."/>
            <person name="Javaid M."/>
            <person name="Jiang H."/>
            <person name="Korchina V."/>
            <person name="Kovar C."/>
            <person name="Lara F."/>
            <person name="Lee S."/>
            <person name="Mata R."/>
            <person name="Mathew T."/>
            <person name="Moen C."/>
            <person name="Morales K."/>
            <person name="Munidasa M."/>
            <person name="Nazareth L."/>
            <person name="Ngo R."/>
            <person name="Nguyen L."/>
            <person name="Okwuonu G."/>
            <person name="Ongeri F."/>
            <person name="Patil S."/>
            <person name="Petrosino J."/>
            <person name="Pham C."/>
            <person name="Pham P."/>
            <person name="Pu L.-L."/>
            <person name="Puazo M."/>
            <person name="Raj R."/>
            <person name="Reid J."/>
            <person name="Rouhana J."/>
            <person name="Saada N."/>
            <person name="Shang Y."/>
            <person name="Simmons D."/>
            <person name="Thornton R."/>
            <person name="Warren J."/>
            <person name="Weissenberger G."/>
            <person name="Zhang J."/>
            <person name="Zhang L."/>
            <person name="Zhou C."/>
            <person name="Zhu D."/>
            <person name="Muzny D."/>
            <person name="Worley K."/>
            <person name="Gibbs R."/>
        </authorList>
    </citation>
    <scope>NUCLEOTIDE SEQUENCE [LARGE SCALE GENOMIC DNA]</scope>
    <source>
        <strain evidence="13 14">ATCC 33300</strain>
    </source>
</reference>
<dbReference type="InterPro" id="IPR000531">
    <property type="entry name" value="Beta-barrel_TonB"/>
</dbReference>
<dbReference type="PROSITE" id="PS52016">
    <property type="entry name" value="TONB_DEPENDENT_REC_3"/>
    <property type="match status" value="1"/>
</dbReference>
<dbReference type="FunFam" id="2.170.130.10:FF:000008">
    <property type="entry name" value="SusC/RagA family TonB-linked outer membrane protein"/>
    <property type="match status" value="1"/>
</dbReference>
<evidence type="ECO:0000256" key="10">
    <source>
        <dbReference type="SAM" id="SignalP"/>
    </source>
</evidence>
<dbReference type="Gene3D" id="2.40.170.20">
    <property type="entry name" value="TonB-dependent receptor, beta-barrel domain"/>
    <property type="match status" value="1"/>
</dbReference>
<dbReference type="Pfam" id="PF00593">
    <property type="entry name" value="TonB_dep_Rec_b-barrel"/>
    <property type="match status" value="1"/>
</dbReference>
<dbReference type="Pfam" id="PF07715">
    <property type="entry name" value="Plug"/>
    <property type="match status" value="1"/>
</dbReference>
<comment type="subcellular location">
    <subcellularLocation>
        <location evidence="1 8">Cell outer membrane</location>
        <topology evidence="1 8">Multi-pass membrane protein</topology>
    </subcellularLocation>
</comment>
<evidence type="ECO:0000256" key="9">
    <source>
        <dbReference type="RuleBase" id="RU003357"/>
    </source>
</evidence>
<comment type="similarity">
    <text evidence="8 9">Belongs to the TonB-dependent receptor family.</text>
</comment>
<evidence type="ECO:0000313" key="14">
    <source>
        <dbReference type="Proteomes" id="UP000006241"/>
    </source>
</evidence>
<evidence type="ECO:0000256" key="5">
    <source>
        <dbReference type="ARBA" id="ARBA00023077"/>
    </source>
</evidence>
<dbReference type="NCBIfam" id="TIGR04057">
    <property type="entry name" value="SusC_RagA_signa"/>
    <property type="match status" value="1"/>
</dbReference>
<comment type="caution">
    <text evidence="13">The sequence shown here is derived from an EMBL/GenBank/DDBJ whole genome shotgun (WGS) entry which is preliminary data.</text>
</comment>
<keyword evidence="10" id="KW-0732">Signal</keyword>
<evidence type="ECO:0000259" key="11">
    <source>
        <dbReference type="Pfam" id="PF00593"/>
    </source>
</evidence>
<keyword evidence="2 8" id="KW-0813">Transport</keyword>
<dbReference type="SUPFAM" id="SSF49464">
    <property type="entry name" value="Carboxypeptidase regulatory domain-like"/>
    <property type="match status" value="1"/>
</dbReference>
<keyword evidence="6 8" id="KW-0472">Membrane</keyword>
<dbReference type="RefSeq" id="WP_003011600.1">
    <property type="nucleotide sequence ID" value="NZ_GG668635.1"/>
</dbReference>
<evidence type="ECO:0000256" key="8">
    <source>
        <dbReference type="PROSITE-ProRule" id="PRU01360"/>
    </source>
</evidence>
<dbReference type="HOGENOM" id="CLU_004317_0_1_10"/>
<feature type="domain" description="TonB-dependent receptor plug" evidence="12">
    <location>
        <begin position="115"/>
        <end position="222"/>
    </location>
</feature>
<keyword evidence="4 8" id="KW-0812">Transmembrane</keyword>
<accession>C2FSM7</accession>
<keyword evidence="7 8" id="KW-0998">Cell outer membrane</keyword>
<evidence type="ECO:0000259" key="12">
    <source>
        <dbReference type="Pfam" id="PF07715"/>
    </source>
</evidence>
<dbReference type="InterPro" id="IPR012910">
    <property type="entry name" value="Plug_dom"/>
</dbReference>
<evidence type="ECO:0000256" key="2">
    <source>
        <dbReference type="ARBA" id="ARBA00022448"/>
    </source>
</evidence>
<dbReference type="AlphaFoldDB" id="C2FSM7"/>
<dbReference type="InterPro" id="IPR039426">
    <property type="entry name" value="TonB-dep_rcpt-like"/>
</dbReference>
<feature type="chain" id="PRO_5002912159" evidence="10">
    <location>
        <begin position="21"/>
        <end position="1061"/>
    </location>
</feature>
<evidence type="ECO:0000256" key="6">
    <source>
        <dbReference type="ARBA" id="ARBA00023136"/>
    </source>
</evidence>
<dbReference type="GO" id="GO:0009279">
    <property type="term" value="C:cell outer membrane"/>
    <property type="evidence" value="ECO:0007669"/>
    <property type="project" value="UniProtKB-SubCell"/>
</dbReference>
<dbReference type="EMBL" id="ACHB01000007">
    <property type="protein sequence ID" value="EEI94001.1"/>
    <property type="molecule type" value="Genomic_DNA"/>
</dbReference>
<keyword evidence="3 8" id="KW-1134">Transmembrane beta strand</keyword>
<dbReference type="Pfam" id="PF13715">
    <property type="entry name" value="CarbopepD_reg_2"/>
    <property type="match status" value="1"/>
</dbReference>
<protein>
    <submittedName>
        <fullName evidence="13">TonB-linked outer membrane protein, SusC/RagA family</fullName>
    </submittedName>
</protein>
<dbReference type="InterPro" id="IPR037066">
    <property type="entry name" value="Plug_dom_sf"/>
</dbReference>
<dbReference type="InterPro" id="IPR023996">
    <property type="entry name" value="TonB-dep_OMP_SusC/RagA"/>
</dbReference>
<evidence type="ECO:0000256" key="4">
    <source>
        <dbReference type="ARBA" id="ARBA00022692"/>
    </source>
</evidence>
<organism evidence="13 14">
    <name type="scientific">Sphingobacterium spiritivorum ATCC 33300</name>
    <dbReference type="NCBI Taxonomy" id="525372"/>
    <lineage>
        <taxon>Bacteria</taxon>
        <taxon>Pseudomonadati</taxon>
        <taxon>Bacteroidota</taxon>
        <taxon>Sphingobacteriia</taxon>
        <taxon>Sphingobacteriales</taxon>
        <taxon>Sphingobacteriaceae</taxon>
        <taxon>Sphingobacterium</taxon>
    </lineage>
</organism>
<gene>
    <name evidence="13" type="ORF">HMPREF0765_0333</name>
</gene>